<proteinExistence type="predicted"/>
<keyword evidence="2" id="KW-1185">Reference proteome</keyword>
<dbReference type="EMBL" id="JBHSKG010000010">
    <property type="protein sequence ID" value="MFC5140302.1"/>
    <property type="molecule type" value="Genomic_DNA"/>
</dbReference>
<accession>A0ABV9ZGL4</accession>
<name>A0ABV9ZGL4_9PSEU</name>
<evidence type="ECO:0000313" key="1">
    <source>
        <dbReference type="EMBL" id="MFC5140302.1"/>
    </source>
</evidence>
<evidence type="ECO:0000313" key="2">
    <source>
        <dbReference type="Proteomes" id="UP001596175"/>
    </source>
</evidence>
<protein>
    <submittedName>
        <fullName evidence="1">Uncharacterized protein</fullName>
    </submittedName>
</protein>
<dbReference type="RefSeq" id="WP_378022474.1">
    <property type="nucleotide sequence ID" value="NZ_JBHSKG010000010.1"/>
</dbReference>
<comment type="caution">
    <text evidence="1">The sequence shown here is derived from an EMBL/GenBank/DDBJ whole genome shotgun (WGS) entry which is preliminary data.</text>
</comment>
<organism evidence="1 2">
    <name type="scientific">Actinomycetospora rhizophila</name>
    <dbReference type="NCBI Taxonomy" id="1416876"/>
    <lineage>
        <taxon>Bacteria</taxon>
        <taxon>Bacillati</taxon>
        <taxon>Actinomycetota</taxon>
        <taxon>Actinomycetes</taxon>
        <taxon>Pseudonocardiales</taxon>
        <taxon>Pseudonocardiaceae</taxon>
        <taxon>Actinomycetospora</taxon>
    </lineage>
</organism>
<reference evidence="2" key="1">
    <citation type="journal article" date="2019" name="Int. J. Syst. Evol. Microbiol.">
        <title>The Global Catalogue of Microorganisms (GCM) 10K type strain sequencing project: providing services to taxonomists for standard genome sequencing and annotation.</title>
        <authorList>
            <consortium name="The Broad Institute Genomics Platform"/>
            <consortium name="The Broad Institute Genome Sequencing Center for Infectious Disease"/>
            <person name="Wu L."/>
            <person name="Ma J."/>
        </authorList>
    </citation>
    <scope>NUCLEOTIDE SEQUENCE [LARGE SCALE GENOMIC DNA]</scope>
    <source>
        <strain evidence="2">XZYJ18</strain>
    </source>
</reference>
<gene>
    <name evidence="1" type="ORF">ACFPK1_18830</name>
</gene>
<sequence>MSIIPDVNRHDLTLLAELAVGGRIDIRSARMEPSKRYRIDVRDPELTTIYMNRHDHAPADLAAGLIRALERVRQYREEQRRAGLRVIQGGAQ</sequence>
<dbReference type="Proteomes" id="UP001596175">
    <property type="component" value="Unassembled WGS sequence"/>
</dbReference>